<dbReference type="PANTHER" id="PTHR21198">
    <property type="entry name" value="GLUTAMATE RACEMASE"/>
    <property type="match status" value="1"/>
</dbReference>
<dbReference type="EMBL" id="CP103300">
    <property type="protein sequence ID" value="UYM18290.1"/>
    <property type="molecule type" value="Genomic_DNA"/>
</dbReference>
<comment type="similarity">
    <text evidence="7">Belongs to the aspartate/glutamate racemases family.</text>
</comment>
<keyword evidence="9" id="KW-1185">Reference proteome</keyword>
<feature type="binding site" evidence="7">
    <location>
        <begin position="58"/>
        <end position="59"/>
    </location>
    <ligand>
        <name>substrate</name>
    </ligand>
</feature>
<feature type="active site" description="Proton donor/acceptor" evidence="7">
    <location>
        <position position="122"/>
    </location>
</feature>
<evidence type="ECO:0000256" key="2">
    <source>
        <dbReference type="ARBA" id="ARBA00013090"/>
    </source>
</evidence>
<sequence>MKSPGNSEELLFANRLTASTLFDFVEQQHPLSMQQPAQPLVQQVAQQEQQEKPIVIFDSGVGGLSIYQEVKRRLPGVEVVYCADNEAFPYGPKPEAEVIDRTLYCLSQLAKQYQPALAIIACNTASTISLPHARQALQIPVVGVVPAIKPAGEWSKKRTIGLLATPGTIAREYTHQLIRDFARDCDVISVGSSDLVAMAERHLREQPVSHEEYQAVVEPFFANGKQPDCIVLGCTHFPLLEQQLQAACPVPIHWINSGEAIARRVEFLLETIPDSSTTTSDRFIYTGSPDGIHGLMPALESMGFEEVHELEQER</sequence>
<dbReference type="GO" id="GO:0008881">
    <property type="term" value="F:glutamate racemase activity"/>
    <property type="evidence" value="ECO:0007669"/>
    <property type="project" value="UniProtKB-EC"/>
</dbReference>
<feature type="binding site" evidence="7">
    <location>
        <begin position="123"/>
        <end position="124"/>
    </location>
    <ligand>
        <name>substrate</name>
    </ligand>
</feature>
<evidence type="ECO:0000313" key="9">
    <source>
        <dbReference type="Proteomes" id="UP001163255"/>
    </source>
</evidence>
<dbReference type="NCBIfam" id="TIGR00067">
    <property type="entry name" value="glut_race"/>
    <property type="match status" value="1"/>
</dbReference>
<evidence type="ECO:0000256" key="5">
    <source>
        <dbReference type="ARBA" id="ARBA00023235"/>
    </source>
</evidence>
<dbReference type="PROSITE" id="PS00923">
    <property type="entry name" value="ASP_GLU_RACEMASE_1"/>
    <property type="match status" value="1"/>
</dbReference>
<proteinExistence type="inferred from homology"/>
<accession>A0ABY6GZQ2</accession>
<evidence type="ECO:0000256" key="1">
    <source>
        <dbReference type="ARBA" id="ARBA00001602"/>
    </source>
</evidence>
<gene>
    <name evidence="7 8" type="primary">murI</name>
    <name evidence="8" type="ORF">NX720_10405</name>
</gene>
<feature type="binding site" evidence="7">
    <location>
        <begin position="90"/>
        <end position="91"/>
    </location>
    <ligand>
        <name>substrate</name>
    </ligand>
</feature>
<dbReference type="InterPro" id="IPR033134">
    <property type="entry name" value="Asp/Glu_racemase_AS_2"/>
</dbReference>
<dbReference type="EC" id="5.1.1.3" evidence="2 7"/>
<evidence type="ECO:0000313" key="8">
    <source>
        <dbReference type="EMBL" id="UYM18290.1"/>
    </source>
</evidence>
<name>A0ABY6GZQ2_9GAMM</name>
<organism evidence="8 9">
    <name type="scientific">Endozoicomonas euniceicola</name>
    <dbReference type="NCBI Taxonomy" id="1234143"/>
    <lineage>
        <taxon>Bacteria</taxon>
        <taxon>Pseudomonadati</taxon>
        <taxon>Pseudomonadota</taxon>
        <taxon>Gammaproteobacteria</taxon>
        <taxon>Oceanospirillales</taxon>
        <taxon>Endozoicomonadaceae</taxon>
        <taxon>Endozoicomonas</taxon>
    </lineage>
</organism>
<comment type="pathway">
    <text evidence="7">Cell wall biogenesis; peptidoglycan biosynthesis.</text>
</comment>
<keyword evidence="5 7" id="KW-0413">Isomerase</keyword>
<feature type="active site" description="Proton donor/acceptor" evidence="7">
    <location>
        <position position="234"/>
    </location>
</feature>
<feature type="binding site" evidence="7">
    <location>
        <begin position="235"/>
        <end position="236"/>
    </location>
    <ligand>
        <name>substrate</name>
    </ligand>
</feature>
<dbReference type="Pfam" id="PF01177">
    <property type="entry name" value="Asp_Glu_race"/>
    <property type="match status" value="1"/>
</dbReference>
<evidence type="ECO:0000256" key="4">
    <source>
        <dbReference type="ARBA" id="ARBA00022984"/>
    </source>
</evidence>
<dbReference type="InterPro" id="IPR018187">
    <property type="entry name" value="Asp/Glu_racemase_AS_1"/>
</dbReference>
<evidence type="ECO:0000256" key="3">
    <source>
        <dbReference type="ARBA" id="ARBA00022960"/>
    </source>
</evidence>
<dbReference type="Gene3D" id="3.40.50.1860">
    <property type="match status" value="2"/>
</dbReference>
<dbReference type="PROSITE" id="PS00924">
    <property type="entry name" value="ASP_GLU_RACEMASE_2"/>
    <property type="match status" value="1"/>
</dbReference>
<keyword evidence="6 7" id="KW-0961">Cell wall biogenesis/degradation</keyword>
<keyword evidence="4 7" id="KW-0573">Peptidoglycan synthesis</keyword>
<dbReference type="PANTHER" id="PTHR21198:SF2">
    <property type="entry name" value="GLUTAMATE RACEMASE"/>
    <property type="match status" value="1"/>
</dbReference>
<dbReference type="RefSeq" id="WP_262601043.1">
    <property type="nucleotide sequence ID" value="NZ_CP103300.1"/>
</dbReference>
<dbReference type="InterPro" id="IPR001920">
    <property type="entry name" value="Asp/Glu_race"/>
</dbReference>
<dbReference type="HAMAP" id="MF_00258">
    <property type="entry name" value="Glu_racemase"/>
    <property type="match status" value="1"/>
</dbReference>
<evidence type="ECO:0000256" key="7">
    <source>
        <dbReference type="HAMAP-Rule" id="MF_00258"/>
    </source>
</evidence>
<comment type="function">
    <text evidence="7">Provides the (R)-glutamate required for cell wall biosynthesis.</text>
</comment>
<protein>
    <recommendedName>
        <fullName evidence="2 7">Glutamate racemase</fullName>
        <ecNumber evidence="2 7">5.1.1.3</ecNumber>
    </recommendedName>
</protein>
<evidence type="ECO:0000256" key="6">
    <source>
        <dbReference type="ARBA" id="ARBA00023316"/>
    </source>
</evidence>
<keyword evidence="3 7" id="KW-0133">Cell shape</keyword>
<dbReference type="InterPro" id="IPR004391">
    <property type="entry name" value="Glu_race"/>
</dbReference>
<comment type="catalytic activity">
    <reaction evidence="1 7">
        <text>L-glutamate = D-glutamate</text>
        <dbReference type="Rhea" id="RHEA:12813"/>
        <dbReference type="ChEBI" id="CHEBI:29985"/>
        <dbReference type="ChEBI" id="CHEBI:29986"/>
        <dbReference type="EC" id="5.1.1.3"/>
    </reaction>
</comment>
<reference evidence="8" key="1">
    <citation type="submission" date="2022-10" db="EMBL/GenBank/DDBJ databases">
        <title>Completed Genome Sequence of two octocoral isolated bacterium, Endozoicomonas euniceicola EF212T and Endozoicomonas gorgoniicola PS125T.</title>
        <authorList>
            <person name="Chiou Y.-J."/>
            <person name="Chen Y.-H."/>
        </authorList>
    </citation>
    <scope>NUCLEOTIDE SEQUENCE</scope>
    <source>
        <strain evidence="8">EF212</strain>
    </source>
</reference>
<dbReference type="SUPFAM" id="SSF53681">
    <property type="entry name" value="Aspartate/glutamate racemase"/>
    <property type="match status" value="2"/>
</dbReference>
<dbReference type="Proteomes" id="UP001163255">
    <property type="component" value="Chromosome"/>
</dbReference>
<dbReference type="InterPro" id="IPR015942">
    <property type="entry name" value="Asp/Glu/hydantoin_racemase"/>
</dbReference>